<feature type="compositionally biased region" description="Low complexity" evidence="2">
    <location>
        <begin position="99"/>
        <end position="116"/>
    </location>
</feature>
<evidence type="ECO:0000313" key="5">
    <source>
        <dbReference type="Proteomes" id="UP000024837"/>
    </source>
</evidence>
<dbReference type="OrthoDB" id="5377952at2759"/>
<accession>W7HL30</accession>
<sequence length="696" mass="76928">MRSAWQNAAEVQGNDLPVAFDLYIGVDLLTFTICSNRVVLQTFGFDLPLITATPPAGRTQRATEKVETIEPAAEEQHIPITAALQPVPEEPHRRRSGRLSRGSSVQSSASVHDVVVNSEGSARKRRRLDSRSPGTSVSSHRSFSRVIETTPDVISNGRPTPEIITSEADLEPIATESAEKISARTTPRVSTVRTSLVQKVSSLALSSPSPLPSRNYQPAAPSSVSPEPLQFIPDPPDSEVAITPELVKTTLALSLQSTPIAPTTSLRGAKKRSSKPAIATTTPIPRSKRRRQPSPDKFLTPEKDASQEPDIRSEQESDHVGEQSAEEEETAAQPINQNAGTEQELASADATPTKPAAKRRGRKRKTKQPSIEIPIESLPSPEEEPVLSDVEGELVEESYEQDLENGTLEEVDEEEDVEEEGSEEELEEPVEEEVVRSPRVAGRPRKHTANAPRQLKLPGASKRRNRNGEPKETFDITVYRIPKHGEYNFKFPNQANNIQIVSEVLHGMMDKQLHTLSVRKKDERDREEKARIKIREAIVTNLSSELDNRFISMASKADNVKMKRARLRRLQREKLRLRDELMQIRESREDIARQMDAVRRKHEEASEKADKKQYLNDTLTQIGAILEQAQASAAVVPPEERELTSASLDDLLASVTEGLCSSGDGLANGGGGKGILDQVKEMNRFLEAATEVLRAS</sequence>
<dbReference type="Proteomes" id="UP000024837">
    <property type="component" value="Unassembled WGS sequence"/>
</dbReference>
<keyword evidence="1" id="KW-0175">Coiled coil</keyword>
<feature type="compositionally biased region" description="Basic and acidic residues" evidence="2">
    <location>
        <begin position="299"/>
        <end position="321"/>
    </location>
</feature>
<gene>
    <name evidence="4" type="ORF">DRE_06587</name>
</gene>
<evidence type="ECO:0000259" key="3">
    <source>
        <dbReference type="Pfam" id="PF20994"/>
    </source>
</evidence>
<feature type="compositionally biased region" description="Acidic residues" evidence="2">
    <location>
        <begin position="381"/>
        <end position="432"/>
    </location>
</feature>
<feature type="region of interest" description="Disordered" evidence="2">
    <location>
        <begin position="72"/>
        <end position="167"/>
    </location>
</feature>
<organism evidence="4 5">
    <name type="scientific">Drechslerella stenobrocha 248</name>
    <dbReference type="NCBI Taxonomy" id="1043628"/>
    <lineage>
        <taxon>Eukaryota</taxon>
        <taxon>Fungi</taxon>
        <taxon>Dikarya</taxon>
        <taxon>Ascomycota</taxon>
        <taxon>Pezizomycotina</taxon>
        <taxon>Orbiliomycetes</taxon>
        <taxon>Orbiliales</taxon>
        <taxon>Orbiliaceae</taxon>
        <taxon>Drechslerella</taxon>
    </lineage>
</organism>
<dbReference type="EMBL" id="KI966436">
    <property type="protein sequence ID" value="EWC44691.1"/>
    <property type="molecule type" value="Genomic_DNA"/>
</dbReference>
<feature type="compositionally biased region" description="Basic residues" evidence="2">
    <location>
        <begin position="356"/>
        <end position="367"/>
    </location>
</feature>
<dbReference type="InterPro" id="IPR048743">
    <property type="entry name" value="AME1"/>
</dbReference>
<reference evidence="4 5" key="1">
    <citation type="submission" date="2013-05" db="EMBL/GenBank/DDBJ databases">
        <title>Drechslerella stenobrocha genome reveals carnivorous origination and mechanical trapping mechanism of predatory fungi.</title>
        <authorList>
            <person name="Liu X."/>
            <person name="Zhang W."/>
            <person name="Liu K."/>
        </authorList>
    </citation>
    <scope>NUCLEOTIDE SEQUENCE [LARGE SCALE GENOMIC DNA]</scope>
    <source>
        <strain evidence="4 5">248</strain>
    </source>
</reference>
<proteinExistence type="predicted"/>
<feature type="region of interest" description="Disordered" evidence="2">
    <location>
        <begin position="202"/>
        <end position="238"/>
    </location>
</feature>
<evidence type="ECO:0000256" key="2">
    <source>
        <dbReference type="SAM" id="MobiDB-lite"/>
    </source>
</evidence>
<dbReference type="HOGENOM" id="CLU_404391_0_0_1"/>
<protein>
    <recommendedName>
        <fullName evidence="3">Inner kinetochore subunit AME1 domain-containing protein</fullName>
    </recommendedName>
</protein>
<feature type="coiled-coil region" evidence="1">
    <location>
        <begin position="553"/>
        <end position="608"/>
    </location>
</feature>
<feature type="domain" description="Inner kinetochore subunit AME1" evidence="3">
    <location>
        <begin position="493"/>
        <end position="688"/>
    </location>
</feature>
<feature type="compositionally biased region" description="Polar residues" evidence="2">
    <location>
        <begin position="214"/>
        <end position="225"/>
    </location>
</feature>
<feature type="region of interest" description="Disordered" evidence="2">
    <location>
        <begin position="262"/>
        <end position="471"/>
    </location>
</feature>
<dbReference type="AlphaFoldDB" id="W7HL30"/>
<feature type="compositionally biased region" description="Polar residues" evidence="2">
    <location>
        <begin position="132"/>
        <end position="141"/>
    </location>
</feature>
<evidence type="ECO:0000313" key="4">
    <source>
        <dbReference type="EMBL" id="EWC44691.1"/>
    </source>
</evidence>
<dbReference type="Pfam" id="PF20994">
    <property type="entry name" value="CENPU"/>
    <property type="match status" value="1"/>
</dbReference>
<feature type="compositionally biased region" description="Low complexity" evidence="2">
    <location>
        <begin position="369"/>
        <end position="380"/>
    </location>
</feature>
<evidence type="ECO:0000256" key="1">
    <source>
        <dbReference type="SAM" id="Coils"/>
    </source>
</evidence>
<name>W7HL30_9PEZI</name>
<keyword evidence="5" id="KW-1185">Reference proteome</keyword>